<protein>
    <recommendedName>
        <fullName evidence="1">DUF4216 domain-containing protein</fullName>
    </recommendedName>
</protein>
<name>A0AAP0BA67_9ASPA</name>
<dbReference type="EMBL" id="JBBWWQ010000013">
    <property type="protein sequence ID" value="KAK8934010.1"/>
    <property type="molecule type" value="Genomic_DNA"/>
</dbReference>
<dbReference type="Pfam" id="PF13952">
    <property type="entry name" value="DUF4216"/>
    <property type="match status" value="1"/>
</dbReference>
<evidence type="ECO:0000313" key="3">
    <source>
        <dbReference type="Proteomes" id="UP001418222"/>
    </source>
</evidence>
<dbReference type="AlphaFoldDB" id="A0AAP0BA67"/>
<dbReference type="PANTHER" id="PTHR48258:SF3">
    <property type="entry name" value="FK506-BINDING PROTEIN 4-LIKE ISOFORM X1"/>
    <property type="match status" value="1"/>
</dbReference>
<reference evidence="2 3" key="1">
    <citation type="journal article" date="2022" name="Nat. Plants">
        <title>Genomes of leafy and leafless Platanthera orchids illuminate the evolution of mycoheterotrophy.</title>
        <authorList>
            <person name="Li M.H."/>
            <person name="Liu K.W."/>
            <person name="Li Z."/>
            <person name="Lu H.C."/>
            <person name="Ye Q.L."/>
            <person name="Zhang D."/>
            <person name="Wang J.Y."/>
            <person name="Li Y.F."/>
            <person name="Zhong Z.M."/>
            <person name="Liu X."/>
            <person name="Yu X."/>
            <person name="Liu D.K."/>
            <person name="Tu X.D."/>
            <person name="Liu B."/>
            <person name="Hao Y."/>
            <person name="Liao X.Y."/>
            <person name="Jiang Y.T."/>
            <person name="Sun W.H."/>
            <person name="Chen J."/>
            <person name="Chen Y.Q."/>
            <person name="Ai Y."/>
            <person name="Zhai J.W."/>
            <person name="Wu S.S."/>
            <person name="Zhou Z."/>
            <person name="Hsiao Y.Y."/>
            <person name="Wu W.L."/>
            <person name="Chen Y.Y."/>
            <person name="Lin Y.F."/>
            <person name="Hsu J.L."/>
            <person name="Li C.Y."/>
            <person name="Wang Z.W."/>
            <person name="Zhao X."/>
            <person name="Zhong W.Y."/>
            <person name="Ma X.K."/>
            <person name="Ma L."/>
            <person name="Huang J."/>
            <person name="Chen G.Z."/>
            <person name="Huang M.Z."/>
            <person name="Huang L."/>
            <person name="Peng D.H."/>
            <person name="Luo Y.B."/>
            <person name="Zou S.Q."/>
            <person name="Chen S.P."/>
            <person name="Lan S."/>
            <person name="Tsai W.C."/>
            <person name="Van de Peer Y."/>
            <person name="Liu Z.J."/>
        </authorList>
    </citation>
    <scope>NUCLEOTIDE SEQUENCE [LARGE SCALE GENOMIC DNA]</scope>
    <source>
        <strain evidence="2">Lor287</strain>
    </source>
</reference>
<evidence type="ECO:0000259" key="1">
    <source>
        <dbReference type="Pfam" id="PF13952"/>
    </source>
</evidence>
<accession>A0AAP0BA67</accession>
<comment type="caution">
    <text evidence="2">The sequence shown here is derived from an EMBL/GenBank/DDBJ whole genome shotgun (WGS) entry which is preliminary data.</text>
</comment>
<proteinExistence type="predicted"/>
<dbReference type="Proteomes" id="UP001418222">
    <property type="component" value="Unassembled WGS sequence"/>
</dbReference>
<organism evidence="2 3">
    <name type="scientific">Platanthera zijinensis</name>
    <dbReference type="NCBI Taxonomy" id="2320716"/>
    <lineage>
        <taxon>Eukaryota</taxon>
        <taxon>Viridiplantae</taxon>
        <taxon>Streptophyta</taxon>
        <taxon>Embryophyta</taxon>
        <taxon>Tracheophyta</taxon>
        <taxon>Spermatophyta</taxon>
        <taxon>Magnoliopsida</taxon>
        <taxon>Liliopsida</taxon>
        <taxon>Asparagales</taxon>
        <taxon>Orchidaceae</taxon>
        <taxon>Orchidoideae</taxon>
        <taxon>Orchideae</taxon>
        <taxon>Orchidinae</taxon>
        <taxon>Platanthera</taxon>
    </lineage>
</organism>
<sequence>MIVFHFQQISKLYYEGDSSVSTEFLQLARGPKRGAIHYPGYIVNGFRFHTYEREIRRKTQNSGVLVKGDDQSGGREYYGVLKDIIQLEYGVGQKVVLFKCDWWDTYNEGRGYKKESNGVISVNIKHNLRSNEPYVLSSQVEQVYYVPDNKSKDWRVVIKTVSRHFYNVPSKDFEELTDDEIKLYDIDNVPSKVLDIAIDNDNPEFSLQRTDVEAITIEKRTQFSQRRVMHDEE</sequence>
<dbReference type="PANTHER" id="PTHR48258">
    <property type="entry name" value="DUF4218 DOMAIN-CONTAINING PROTEIN-RELATED"/>
    <property type="match status" value="1"/>
</dbReference>
<gene>
    <name evidence="2" type="ORF">KSP39_PZI015911</name>
</gene>
<keyword evidence="3" id="KW-1185">Reference proteome</keyword>
<dbReference type="InterPro" id="IPR025312">
    <property type="entry name" value="DUF4216"/>
</dbReference>
<feature type="domain" description="DUF4216" evidence="1">
    <location>
        <begin position="85"/>
        <end position="157"/>
    </location>
</feature>
<evidence type="ECO:0000313" key="2">
    <source>
        <dbReference type="EMBL" id="KAK8934010.1"/>
    </source>
</evidence>